<evidence type="ECO:0000313" key="2">
    <source>
        <dbReference type="EMBL" id="PHN04261.1"/>
    </source>
</evidence>
<gene>
    <name evidence="2" type="ORF">CRP01_22120</name>
</gene>
<dbReference type="RefSeq" id="WP_099152287.1">
    <property type="nucleotide sequence ID" value="NZ_PDUD01000026.1"/>
</dbReference>
<dbReference type="InterPro" id="IPR045439">
    <property type="entry name" value="EAD11"/>
</dbReference>
<organism evidence="2 3">
    <name type="scientific">Flavilitoribacter nigricans (strain ATCC 23147 / DSM 23189 / NBRC 102662 / NCIMB 1420 / SS-2)</name>
    <name type="common">Lewinella nigricans</name>
    <dbReference type="NCBI Taxonomy" id="1122177"/>
    <lineage>
        <taxon>Bacteria</taxon>
        <taxon>Pseudomonadati</taxon>
        <taxon>Bacteroidota</taxon>
        <taxon>Saprospiria</taxon>
        <taxon>Saprospirales</taxon>
        <taxon>Lewinellaceae</taxon>
        <taxon>Flavilitoribacter</taxon>
    </lineage>
</organism>
<dbReference type="Pfam" id="PF19964">
    <property type="entry name" value="EAD11"/>
    <property type="match status" value="1"/>
</dbReference>
<protein>
    <recommendedName>
        <fullName evidence="1">Effector-associated domain-containing protein</fullName>
    </recommendedName>
</protein>
<keyword evidence="3" id="KW-1185">Reference proteome</keyword>
<sequence length="260" mass="30412">MSKTSIQADLKGRIAKGLNFGIEAVEEVLSSDSPIYNDFVLLKSKYNDLMYLSSLNTLPYEQIEIGMDRLRNTLLAIIDRMDESSIGKEEIDPDLKIQALPARRSNFFKLLDIHFKNLEAIEYVEVYAEQESKEVGREAIFRFYNMHRRTLQHQEKLNGPEGPDVLRDYFFKYFQNETGEMEVYFKNIKHLLRYALASEIERQFFLDTIKSLFSKFELATIHYYAMSRIDPEFSQLVEKSELLNEDGFKKVLIAKGPPPY</sequence>
<reference evidence="2 3" key="1">
    <citation type="submission" date="2017-10" db="EMBL/GenBank/DDBJ databases">
        <title>The draft genome sequence of Lewinella nigricans NBRC 102662.</title>
        <authorList>
            <person name="Wang K."/>
        </authorList>
    </citation>
    <scope>NUCLEOTIDE SEQUENCE [LARGE SCALE GENOMIC DNA]</scope>
    <source>
        <strain evidence="2 3">NBRC 102662</strain>
    </source>
</reference>
<evidence type="ECO:0000259" key="1">
    <source>
        <dbReference type="Pfam" id="PF19964"/>
    </source>
</evidence>
<evidence type="ECO:0000313" key="3">
    <source>
        <dbReference type="Proteomes" id="UP000223913"/>
    </source>
</evidence>
<name>A0A2D0N6W9_FLAN2</name>
<comment type="caution">
    <text evidence="2">The sequence shown here is derived from an EMBL/GenBank/DDBJ whole genome shotgun (WGS) entry which is preliminary data.</text>
</comment>
<dbReference type="OrthoDB" id="9825283at2"/>
<accession>A0A2D0N6W9</accession>
<dbReference type="EMBL" id="PDUD01000026">
    <property type="protein sequence ID" value="PHN04261.1"/>
    <property type="molecule type" value="Genomic_DNA"/>
</dbReference>
<proteinExistence type="predicted"/>
<dbReference type="AlphaFoldDB" id="A0A2D0N6W9"/>
<dbReference type="Proteomes" id="UP000223913">
    <property type="component" value="Unassembled WGS sequence"/>
</dbReference>
<feature type="domain" description="Effector-associated" evidence="1">
    <location>
        <begin position="7"/>
        <end position="82"/>
    </location>
</feature>